<dbReference type="InterPro" id="IPR036188">
    <property type="entry name" value="FAD/NAD-bd_sf"/>
</dbReference>
<dbReference type="GO" id="GO:0016491">
    <property type="term" value="F:oxidoreductase activity"/>
    <property type="evidence" value="ECO:0007669"/>
    <property type="project" value="InterPro"/>
</dbReference>
<dbReference type="PANTHER" id="PTHR16128:SF5">
    <property type="entry name" value="FAD_NAD(P)-BINDING OXIDOREDUCTASE FAMILY PROTEIN"/>
    <property type="match status" value="1"/>
</dbReference>
<reference evidence="2" key="1">
    <citation type="submission" date="2020-08" db="EMBL/GenBank/DDBJ databases">
        <title>Novel species isolated from subtropical streams in China.</title>
        <authorList>
            <person name="Lu H."/>
        </authorList>
    </citation>
    <scope>NUCLEOTIDE SEQUENCE</scope>
    <source>
        <strain evidence="2">KACC 12607</strain>
    </source>
</reference>
<evidence type="ECO:0000259" key="1">
    <source>
        <dbReference type="Pfam" id="PF01593"/>
    </source>
</evidence>
<comment type="caution">
    <text evidence="2">The sequence shown here is derived from an EMBL/GenBank/DDBJ whole genome shotgun (WGS) entry which is preliminary data.</text>
</comment>
<dbReference type="EMBL" id="JACOFV010000001">
    <property type="protein sequence ID" value="MBC3860745.1"/>
    <property type="molecule type" value="Genomic_DNA"/>
</dbReference>
<dbReference type="PANTHER" id="PTHR16128">
    <property type="entry name" value="FAD/NAD(P)-BINDING OXIDOREDUCTASE FAMILY PROTEIN"/>
    <property type="match status" value="1"/>
</dbReference>
<dbReference type="SUPFAM" id="SSF51905">
    <property type="entry name" value="FAD/NAD(P)-binding domain"/>
    <property type="match status" value="1"/>
</dbReference>
<evidence type="ECO:0000313" key="3">
    <source>
        <dbReference type="Proteomes" id="UP000634011"/>
    </source>
</evidence>
<dbReference type="PRINTS" id="PR00419">
    <property type="entry name" value="ADXRDTASE"/>
</dbReference>
<sequence>MHIAVVGAGLSGLTAARQLQSQGHHVTVYEKSAGVSGRMSTRQTELGGFDHGAQYFTASTDRFKKEISDWKKSGWVTAWDEKLVSLDHGTVKPAGKSATRYVATPGMNALGKQLAHGLDVRKEQQVMALEAYGDQWLLKVQADTVCIPASAGPFDAVILAIPADQAAALLHEFPKFEAQANKAKLAPCWALMLGFQTSLDLPYGGAWVNQSRLSWIARDTSKPEHRAGERWVAHASQAWSIEHLEEEPERAKEKLLKAFHEATGSWIQPIHAVVHRWRFAQAEHPLPQDCMWDAKRKVGVCGDWFAAGLEGSGRVENAFLSALALAKTVS</sequence>
<dbReference type="Pfam" id="PF13450">
    <property type="entry name" value="NAD_binding_8"/>
    <property type="match status" value="1"/>
</dbReference>
<accession>A0A923KJK4</accession>
<dbReference type="Gene3D" id="3.90.660.10">
    <property type="match status" value="1"/>
</dbReference>
<dbReference type="AlphaFoldDB" id="A0A923KJK4"/>
<name>A0A923KJK4_9BURK</name>
<evidence type="ECO:0000313" key="2">
    <source>
        <dbReference type="EMBL" id="MBC3860745.1"/>
    </source>
</evidence>
<organism evidence="2 3">
    <name type="scientific">Undibacterium jejuense</name>
    <dbReference type="NCBI Taxonomy" id="1344949"/>
    <lineage>
        <taxon>Bacteria</taxon>
        <taxon>Pseudomonadati</taxon>
        <taxon>Pseudomonadota</taxon>
        <taxon>Betaproteobacteria</taxon>
        <taxon>Burkholderiales</taxon>
        <taxon>Oxalobacteraceae</taxon>
        <taxon>Undibacterium</taxon>
    </lineage>
</organism>
<feature type="domain" description="Amine oxidase" evidence="1">
    <location>
        <begin position="101"/>
        <end position="328"/>
    </location>
</feature>
<dbReference type="Proteomes" id="UP000634011">
    <property type="component" value="Unassembled WGS sequence"/>
</dbReference>
<dbReference type="RefSeq" id="WP_186910672.1">
    <property type="nucleotide sequence ID" value="NZ_JACOFV010000001.1"/>
</dbReference>
<dbReference type="Pfam" id="PF01593">
    <property type="entry name" value="Amino_oxidase"/>
    <property type="match status" value="1"/>
</dbReference>
<gene>
    <name evidence="2" type="ORF">H8K32_01435</name>
</gene>
<dbReference type="InterPro" id="IPR002937">
    <property type="entry name" value="Amino_oxidase"/>
</dbReference>
<proteinExistence type="predicted"/>
<dbReference type="Gene3D" id="3.50.50.60">
    <property type="entry name" value="FAD/NAD(P)-binding domain"/>
    <property type="match status" value="1"/>
</dbReference>
<keyword evidence="3" id="KW-1185">Reference proteome</keyword>
<protein>
    <submittedName>
        <fullName evidence="2">FAD-dependent oxidoreductase</fullName>
    </submittedName>
</protein>